<comment type="catalytic activity">
    <reaction evidence="13">
        <text>a globoside Gb3Cer (d18:1(4E)) + H2O = a beta-D-Gal-(1-&gt;4)-beta-D-Glc-(1&lt;-&gt;1)-Cer(d18:1(4E)) + D-galactose</text>
        <dbReference type="Rhea" id="RHEA:21112"/>
        <dbReference type="ChEBI" id="CHEBI:4139"/>
        <dbReference type="ChEBI" id="CHEBI:15377"/>
        <dbReference type="ChEBI" id="CHEBI:17950"/>
        <dbReference type="ChEBI" id="CHEBI:18313"/>
    </reaction>
    <physiologicalReaction direction="left-to-right" evidence="13">
        <dbReference type="Rhea" id="RHEA:21113"/>
    </physiologicalReaction>
</comment>
<comment type="subcellular location">
    <subcellularLocation>
        <location evidence="2">Lysosome</location>
    </subcellularLocation>
</comment>
<dbReference type="Gene3D" id="3.20.20.70">
    <property type="entry name" value="Aldolase class I"/>
    <property type="match status" value="1"/>
</dbReference>
<name>A0A7K7M9T0_9PASS</name>
<dbReference type="PANTHER" id="PTHR11452">
    <property type="entry name" value="ALPHA-GALACTOSIDASE/ALPHA-N-ACETYLGALACTOSAMINIDASE"/>
    <property type="match status" value="1"/>
</dbReference>
<keyword evidence="9" id="KW-0325">Glycoprotein</keyword>
<dbReference type="InterPro" id="IPR035373">
    <property type="entry name" value="Melibiase/NAGA_C"/>
</dbReference>
<keyword evidence="6 15" id="KW-0378">Hydrolase</keyword>
<dbReference type="GO" id="GO:0016139">
    <property type="term" value="P:glycoside catabolic process"/>
    <property type="evidence" value="ECO:0007669"/>
    <property type="project" value="TreeGrafter"/>
</dbReference>
<evidence type="ECO:0000256" key="10">
    <source>
        <dbReference type="ARBA" id="ARBA00023228"/>
    </source>
</evidence>
<dbReference type="EC" id="3.2.1.-" evidence="15"/>
<evidence type="ECO:0000256" key="3">
    <source>
        <dbReference type="ARBA" id="ARBA00009743"/>
    </source>
</evidence>
<dbReference type="CDD" id="cd14792">
    <property type="entry name" value="GH27"/>
    <property type="match status" value="1"/>
</dbReference>
<feature type="non-terminal residue" evidence="17">
    <location>
        <position position="391"/>
    </location>
</feature>
<keyword evidence="7" id="KW-0443">Lipid metabolism</keyword>
<dbReference type="GO" id="GO:0004557">
    <property type="term" value="F:alpha-galactosidase activity"/>
    <property type="evidence" value="ECO:0007669"/>
    <property type="project" value="UniProtKB-EC"/>
</dbReference>
<dbReference type="InterPro" id="IPR013785">
    <property type="entry name" value="Aldolase_TIM"/>
</dbReference>
<dbReference type="InterPro" id="IPR002241">
    <property type="entry name" value="Glyco_hydro_27"/>
</dbReference>
<dbReference type="PRINTS" id="PR00740">
    <property type="entry name" value="GLHYDRLASE27"/>
</dbReference>
<proteinExistence type="inferred from homology"/>
<feature type="non-terminal residue" evidence="17">
    <location>
        <position position="1"/>
    </location>
</feature>
<evidence type="ECO:0000256" key="14">
    <source>
        <dbReference type="ARBA" id="ARBA00056170"/>
    </source>
</evidence>
<dbReference type="FunFam" id="3.20.20.70:FF:000070">
    <property type="entry name" value="Alpha-galactosidase"/>
    <property type="match status" value="1"/>
</dbReference>
<comment type="caution">
    <text evidence="17">The sequence shown here is derived from an EMBL/GenBank/DDBJ whole genome shotgun (WGS) entry which is preliminary data.</text>
</comment>
<dbReference type="PANTHER" id="PTHR11452:SF14">
    <property type="entry name" value="ALPHA-GALACTOSIDASE A"/>
    <property type="match status" value="1"/>
</dbReference>
<dbReference type="SUPFAM" id="SSF51445">
    <property type="entry name" value="(Trans)glycosidases"/>
    <property type="match status" value="1"/>
</dbReference>
<keyword evidence="18" id="KW-1185">Reference proteome</keyword>
<organism evidence="17 18">
    <name type="scientific">Brachypodius melanocephalos</name>
    <name type="common">black-headed bulbul</name>
    <dbReference type="NCBI Taxonomy" id="3235156"/>
    <lineage>
        <taxon>Eukaryota</taxon>
        <taxon>Metazoa</taxon>
        <taxon>Chordata</taxon>
        <taxon>Craniata</taxon>
        <taxon>Vertebrata</taxon>
        <taxon>Euteleostomi</taxon>
        <taxon>Archelosauria</taxon>
        <taxon>Archosauria</taxon>
        <taxon>Dinosauria</taxon>
        <taxon>Saurischia</taxon>
        <taxon>Theropoda</taxon>
        <taxon>Coelurosauria</taxon>
        <taxon>Aves</taxon>
        <taxon>Neognathae</taxon>
        <taxon>Neoaves</taxon>
        <taxon>Telluraves</taxon>
        <taxon>Australaves</taxon>
        <taxon>Passeriformes</taxon>
        <taxon>Sylvioidea</taxon>
        <taxon>Pycnonotidae</taxon>
        <taxon>Brachypodius</taxon>
    </lineage>
</organism>
<keyword evidence="5" id="KW-0732">Signal</keyword>
<evidence type="ECO:0000313" key="17">
    <source>
        <dbReference type="EMBL" id="NWZ40044.1"/>
    </source>
</evidence>
<comment type="function">
    <text evidence="14">Catalyzes the hydrolysis of glycosphingolipids and participates in their degradation in the lysosome.</text>
</comment>
<evidence type="ECO:0000256" key="7">
    <source>
        <dbReference type="ARBA" id="ARBA00023098"/>
    </source>
</evidence>
<comment type="catalytic activity">
    <reaction evidence="12">
        <text>a globoside Gb3Cer + H2O = a beta-D-galactosyl-(1-&gt;4)-beta-D-glucosyl-(1&lt;-&gt;1)-ceramide + D-galactose</text>
        <dbReference type="Rhea" id="RHEA:48020"/>
        <dbReference type="ChEBI" id="CHEBI:4139"/>
        <dbReference type="ChEBI" id="CHEBI:15377"/>
        <dbReference type="ChEBI" id="CHEBI:79208"/>
        <dbReference type="ChEBI" id="CHEBI:88154"/>
    </reaction>
    <physiologicalReaction direction="left-to-right" evidence="12">
        <dbReference type="Rhea" id="RHEA:48021"/>
    </physiologicalReaction>
</comment>
<accession>A0A7K7M9T0</accession>
<evidence type="ECO:0000256" key="8">
    <source>
        <dbReference type="ARBA" id="ARBA00023157"/>
    </source>
</evidence>
<evidence type="ECO:0000256" key="13">
    <source>
        <dbReference type="ARBA" id="ARBA00051382"/>
    </source>
</evidence>
<comment type="catalytic activity">
    <reaction evidence="1">
        <text>Hydrolysis of terminal, non-reducing alpha-D-galactose residues in alpha-D-galactosides, including galactose oligosaccharides, galactomannans and galactolipids.</text>
        <dbReference type="EC" id="3.2.1.22"/>
    </reaction>
</comment>
<dbReference type="Proteomes" id="UP000540762">
    <property type="component" value="Unassembled WGS sequence"/>
</dbReference>
<evidence type="ECO:0000256" key="2">
    <source>
        <dbReference type="ARBA" id="ARBA00004371"/>
    </source>
</evidence>
<evidence type="ECO:0000256" key="1">
    <source>
        <dbReference type="ARBA" id="ARBA00001255"/>
    </source>
</evidence>
<dbReference type="GO" id="GO:0005576">
    <property type="term" value="C:extracellular region"/>
    <property type="evidence" value="ECO:0007669"/>
    <property type="project" value="UniProtKB-ARBA"/>
</dbReference>
<evidence type="ECO:0000256" key="15">
    <source>
        <dbReference type="RuleBase" id="RU361168"/>
    </source>
</evidence>
<comment type="subunit">
    <text evidence="4 15">Homodimer.</text>
</comment>
<keyword evidence="11 15" id="KW-0326">Glycosidase</keyword>
<gene>
    <name evidence="17" type="primary">Gla</name>
    <name evidence="17" type="ORF">BRAATR_R11987</name>
</gene>
<dbReference type="GO" id="GO:0046479">
    <property type="term" value="P:glycosphingolipid catabolic process"/>
    <property type="evidence" value="ECO:0007669"/>
    <property type="project" value="UniProtKB-ARBA"/>
</dbReference>
<dbReference type="Gene3D" id="2.60.40.1180">
    <property type="entry name" value="Golgi alpha-mannosidase II"/>
    <property type="match status" value="1"/>
</dbReference>
<dbReference type="InterPro" id="IPR017853">
    <property type="entry name" value="GH"/>
</dbReference>
<evidence type="ECO:0000256" key="11">
    <source>
        <dbReference type="ARBA" id="ARBA00023295"/>
    </source>
</evidence>
<protein>
    <recommendedName>
        <fullName evidence="15">Alpha-galactosidase</fullName>
        <ecNumber evidence="15">3.2.1.-</ecNumber>
    </recommendedName>
</protein>
<dbReference type="Pfam" id="PF17450">
    <property type="entry name" value="Melibiase_2_C"/>
    <property type="match status" value="1"/>
</dbReference>
<feature type="domain" description="Alpha galactosidase A C-terminal" evidence="16">
    <location>
        <begin position="299"/>
        <end position="385"/>
    </location>
</feature>
<evidence type="ECO:0000256" key="6">
    <source>
        <dbReference type="ARBA" id="ARBA00022801"/>
    </source>
</evidence>
<dbReference type="Pfam" id="PF16499">
    <property type="entry name" value="Melibiase_2"/>
    <property type="match status" value="1"/>
</dbReference>
<dbReference type="AlphaFoldDB" id="A0A7K7M9T0"/>
<evidence type="ECO:0000256" key="9">
    <source>
        <dbReference type="ARBA" id="ARBA00023180"/>
    </source>
</evidence>
<evidence type="ECO:0000256" key="4">
    <source>
        <dbReference type="ARBA" id="ARBA00011738"/>
    </source>
</evidence>
<dbReference type="GO" id="GO:0016020">
    <property type="term" value="C:membrane"/>
    <property type="evidence" value="ECO:0007669"/>
    <property type="project" value="GOC"/>
</dbReference>
<sequence length="391" mass="44061">AVLALDNGLARTPPMGWLHWERFLCATDCAADPRSCVSEKLFMEMADRMAADGWRDAGYEFICIDDCWMAPTRDEQGRLQADPKRFPSGIRRLADYVHSKGLKLGIYSDVGKKTCAGFPGSYNHYDLDAQTFASWGVDLLKFDGCNSDSLELLAEGYRLMSLALNRTGRSIVYSCEWPFYLRPVQQPNYTEIRQYCNHWRNFYDVYDSWSSIKSILDWTALHQDTIVKIAGPGGWNDPDMALVIGNFGLSWDQSVTQMAMWAIMAAPLFMSNDLRHISPEAKCLLQNKEVIAINQDPLGKQGYQLFKDKSFQLWERPLSGRAYAVAVLNHQEIGGPQNFTFSLTFLGNGLACNPACNIRQVLPASRDWGVYSWISSLSVEVNPTGTVLLKV</sequence>
<keyword evidence="10" id="KW-0458">Lysosome</keyword>
<evidence type="ECO:0000259" key="16">
    <source>
        <dbReference type="Pfam" id="PF17450"/>
    </source>
</evidence>
<comment type="similarity">
    <text evidence="3 15">Belongs to the glycosyl hydrolase 27 family.</text>
</comment>
<dbReference type="EMBL" id="VZSR01002045">
    <property type="protein sequence ID" value="NWZ40044.1"/>
    <property type="molecule type" value="Genomic_DNA"/>
</dbReference>
<dbReference type="InterPro" id="IPR013780">
    <property type="entry name" value="Glyco_hydro_b"/>
</dbReference>
<evidence type="ECO:0000256" key="5">
    <source>
        <dbReference type="ARBA" id="ARBA00022729"/>
    </source>
</evidence>
<dbReference type="GO" id="GO:0005764">
    <property type="term" value="C:lysosome"/>
    <property type="evidence" value="ECO:0007669"/>
    <property type="project" value="UniProtKB-SubCell"/>
</dbReference>
<evidence type="ECO:0000256" key="12">
    <source>
        <dbReference type="ARBA" id="ARBA00051267"/>
    </source>
</evidence>
<dbReference type="PROSITE" id="PS00512">
    <property type="entry name" value="ALPHA_GALACTOSIDASE"/>
    <property type="match status" value="1"/>
</dbReference>
<dbReference type="GO" id="GO:0009311">
    <property type="term" value="P:oligosaccharide metabolic process"/>
    <property type="evidence" value="ECO:0007669"/>
    <property type="project" value="TreeGrafter"/>
</dbReference>
<keyword evidence="8 15" id="KW-1015">Disulfide bond</keyword>
<dbReference type="InterPro" id="IPR000111">
    <property type="entry name" value="Glyco_hydro_27/36_CS"/>
</dbReference>
<reference evidence="17 18" key="1">
    <citation type="submission" date="2019-09" db="EMBL/GenBank/DDBJ databases">
        <title>Bird 10,000 Genomes (B10K) Project - Family phase.</title>
        <authorList>
            <person name="Zhang G."/>
        </authorList>
    </citation>
    <scope>NUCLEOTIDE SEQUENCE [LARGE SCALE GENOMIC DNA]</scope>
    <source>
        <strain evidence="17">OUT-0037</strain>
        <tissue evidence="17">Liver</tissue>
    </source>
</reference>
<evidence type="ECO:0000313" key="18">
    <source>
        <dbReference type="Proteomes" id="UP000540762"/>
    </source>
</evidence>
<dbReference type="FunFam" id="2.60.40.1180:FF:000017">
    <property type="entry name" value="Alpha-galactosidase A"/>
    <property type="match status" value="1"/>
</dbReference>
<dbReference type="SUPFAM" id="SSF51011">
    <property type="entry name" value="Glycosyl hydrolase domain"/>
    <property type="match status" value="1"/>
</dbReference>